<evidence type="ECO:0000313" key="2">
    <source>
        <dbReference type="EMBL" id="CDW17751.1"/>
    </source>
</evidence>
<keyword evidence="1" id="KW-1133">Transmembrane helix</keyword>
<keyword evidence="1" id="KW-0812">Transmembrane</keyword>
<dbReference type="EMBL" id="HACA01000390">
    <property type="protein sequence ID" value="CDW17751.1"/>
    <property type="molecule type" value="Transcribed_RNA"/>
</dbReference>
<evidence type="ECO:0000256" key="1">
    <source>
        <dbReference type="SAM" id="Phobius"/>
    </source>
</evidence>
<accession>A0A0K2SWU2</accession>
<proteinExistence type="predicted"/>
<sequence>MKLTVILYLIVISLFWASIFFSIGRIQDTSTFYESNTVIMNYGPRLESKWFICRQTMICMKGNKYVYGFW</sequence>
<reference evidence="2" key="1">
    <citation type="submission" date="2014-05" db="EMBL/GenBank/DDBJ databases">
        <authorList>
            <person name="Chronopoulou M."/>
        </authorList>
    </citation>
    <scope>NUCLEOTIDE SEQUENCE</scope>
    <source>
        <tissue evidence="2">Whole organism</tissue>
    </source>
</reference>
<protein>
    <submittedName>
        <fullName evidence="2">Uncharacterized protein</fullName>
    </submittedName>
</protein>
<keyword evidence="1" id="KW-0472">Membrane</keyword>
<dbReference type="AlphaFoldDB" id="A0A0K2SWU2"/>
<feature type="transmembrane region" description="Helical" evidence="1">
    <location>
        <begin position="6"/>
        <end position="23"/>
    </location>
</feature>
<organism evidence="2">
    <name type="scientific">Lepeophtheirus salmonis</name>
    <name type="common">Salmon louse</name>
    <name type="synonym">Caligus salmonis</name>
    <dbReference type="NCBI Taxonomy" id="72036"/>
    <lineage>
        <taxon>Eukaryota</taxon>
        <taxon>Metazoa</taxon>
        <taxon>Ecdysozoa</taxon>
        <taxon>Arthropoda</taxon>
        <taxon>Crustacea</taxon>
        <taxon>Multicrustacea</taxon>
        <taxon>Hexanauplia</taxon>
        <taxon>Copepoda</taxon>
        <taxon>Siphonostomatoida</taxon>
        <taxon>Caligidae</taxon>
        <taxon>Lepeophtheirus</taxon>
    </lineage>
</organism>
<name>A0A0K2SWU2_LEPSM</name>